<accession>A0AAJ7S2C5</accession>
<evidence type="ECO:0000313" key="3">
    <source>
        <dbReference type="Proteomes" id="UP000694925"/>
    </source>
</evidence>
<keyword evidence="3" id="KW-1185">Reference proteome</keyword>
<name>A0AAJ7S2C5_9HYME</name>
<organism evidence="3 4">
    <name type="scientific">Ceratina calcarata</name>
    <dbReference type="NCBI Taxonomy" id="156304"/>
    <lineage>
        <taxon>Eukaryota</taxon>
        <taxon>Metazoa</taxon>
        <taxon>Ecdysozoa</taxon>
        <taxon>Arthropoda</taxon>
        <taxon>Hexapoda</taxon>
        <taxon>Insecta</taxon>
        <taxon>Pterygota</taxon>
        <taxon>Neoptera</taxon>
        <taxon>Endopterygota</taxon>
        <taxon>Hymenoptera</taxon>
        <taxon>Apocrita</taxon>
        <taxon>Aculeata</taxon>
        <taxon>Apoidea</taxon>
        <taxon>Anthophila</taxon>
        <taxon>Apidae</taxon>
        <taxon>Ceratina</taxon>
        <taxon>Zadontomerus</taxon>
    </lineage>
</organism>
<dbReference type="KEGG" id="ccal:113464443"/>
<keyword evidence="2" id="KW-0732">Signal</keyword>
<feature type="signal peptide" evidence="2">
    <location>
        <begin position="1"/>
        <end position="20"/>
    </location>
</feature>
<feature type="compositionally biased region" description="Acidic residues" evidence="1">
    <location>
        <begin position="395"/>
        <end position="407"/>
    </location>
</feature>
<protein>
    <submittedName>
        <fullName evidence="4">Formin-J-like</fullName>
    </submittedName>
</protein>
<evidence type="ECO:0000313" key="4">
    <source>
        <dbReference type="RefSeq" id="XP_026670062.1"/>
    </source>
</evidence>
<feature type="region of interest" description="Disordered" evidence="1">
    <location>
        <begin position="250"/>
        <end position="420"/>
    </location>
</feature>
<sequence>MLIFVALLLSALNATGGSVAEPKNGNVTQEYRTHRYQPVSPTPRTAQMDDAKTYYKNAKIEPAELGDSYAYDNIFKHSAISPYSQSNEQLSPYSENLFTMSAGYKVANDNFAKPSKQSGTNVQVPIYKTNHPLSKGTHVFSSAYQNKKPTIYHLNPQEHPSYLSAFQSQPLVLNPLSQFQTGKVNNLQLSSPFASPLSSFQSHVVPISTASNNLQFPQYKGAAINVYPNFGGFSTATYHPLQAQPQLHFGHSNQRRPVENRPNEGILYDVEIITKKPMPPPKKDEEDDDGSDKEDDEGQTGEKEYGPDSDDDSDYEHKPEKHFESPAMEGDFKPSSNPFKQYDKKFGKYSSRDRDEETDEKTFPKYNDDNHDERAKYQSDGSSSKPLYDRRENNEENDETQESEETSDDTHKSKYFDYDEEFKPSRRNNFKYYKNSQDFQDTDGHSSDIVTSFSPKHEGSFGYKIRRNKGL</sequence>
<dbReference type="Proteomes" id="UP000694925">
    <property type="component" value="Unplaced"/>
</dbReference>
<evidence type="ECO:0000256" key="2">
    <source>
        <dbReference type="SAM" id="SignalP"/>
    </source>
</evidence>
<feature type="compositionally biased region" description="Basic and acidic residues" evidence="1">
    <location>
        <begin position="315"/>
        <end position="324"/>
    </location>
</feature>
<proteinExistence type="predicted"/>
<reference evidence="4" key="1">
    <citation type="submission" date="2025-08" db="UniProtKB">
        <authorList>
            <consortium name="RefSeq"/>
        </authorList>
    </citation>
    <scope>IDENTIFICATION</scope>
    <source>
        <tissue evidence="4">Whole body</tissue>
    </source>
</reference>
<feature type="chain" id="PRO_5042493064" evidence="2">
    <location>
        <begin position="21"/>
        <end position="471"/>
    </location>
</feature>
<feature type="region of interest" description="Disordered" evidence="1">
    <location>
        <begin position="436"/>
        <end position="455"/>
    </location>
</feature>
<dbReference type="GeneID" id="113464443"/>
<feature type="compositionally biased region" description="Acidic residues" evidence="1">
    <location>
        <begin position="285"/>
        <end position="299"/>
    </location>
</feature>
<gene>
    <name evidence="4" type="primary">LOC113464443</name>
</gene>
<feature type="compositionally biased region" description="Basic and acidic residues" evidence="1">
    <location>
        <begin position="341"/>
        <end position="377"/>
    </location>
</feature>
<evidence type="ECO:0000256" key="1">
    <source>
        <dbReference type="SAM" id="MobiDB-lite"/>
    </source>
</evidence>
<dbReference type="RefSeq" id="XP_026670062.1">
    <property type="nucleotide sequence ID" value="XM_026814261.1"/>
</dbReference>
<dbReference type="AlphaFoldDB" id="A0AAJ7S2C5"/>
<feature type="compositionally biased region" description="Basic and acidic residues" evidence="1">
    <location>
        <begin position="408"/>
        <end position="420"/>
    </location>
</feature>